<feature type="compositionally biased region" description="Acidic residues" evidence="1">
    <location>
        <begin position="36"/>
        <end position="73"/>
    </location>
</feature>
<proteinExistence type="predicted"/>
<sequence length="73" mass="8093">MAVKNRRGKSQLPTPTDDEIESKTPEEEALLIDSGPVEDEDDPEDELSFSDDDPEDVGVDFVDEDESEKEVAP</sequence>
<dbReference type="EMBL" id="MPIN01000010">
    <property type="protein sequence ID" value="OJH36621.1"/>
    <property type="molecule type" value="Genomic_DNA"/>
</dbReference>
<dbReference type="Proteomes" id="UP000182229">
    <property type="component" value="Unassembled WGS sequence"/>
</dbReference>
<dbReference type="STRING" id="83449.BON30_33235"/>
<evidence type="ECO:0000256" key="1">
    <source>
        <dbReference type="SAM" id="MobiDB-lite"/>
    </source>
</evidence>
<reference evidence="3" key="1">
    <citation type="submission" date="2016-11" db="EMBL/GenBank/DDBJ databases">
        <authorList>
            <person name="Shukria A."/>
            <person name="Stevens D.C."/>
        </authorList>
    </citation>
    <scope>NUCLEOTIDE SEQUENCE [LARGE SCALE GENOMIC DNA]</scope>
    <source>
        <strain evidence="3">Cbfe23</strain>
    </source>
</reference>
<dbReference type="RefSeq" id="WP_071902503.1">
    <property type="nucleotide sequence ID" value="NZ_MPIN01000010.1"/>
</dbReference>
<evidence type="ECO:0000313" key="2">
    <source>
        <dbReference type="EMBL" id="OJH36621.1"/>
    </source>
</evidence>
<dbReference type="AlphaFoldDB" id="A0A1L9B2X4"/>
<name>A0A1L9B2X4_9BACT</name>
<evidence type="ECO:0000313" key="3">
    <source>
        <dbReference type="Proteomes" id="UP000182229"/>
    </source>
</evidence>
<feature type="region of interest" description="Disordered" evidence="1">
    <location>
        <begin position="1"/>
        <end position="73"/>
    </location>
</feature>
<gene>
    <name evidence="2" type="ORF">BON30_33235</name>
</gene>
<protein>
    <submittedName>
        <fullName evidence="2">Uncharacterized protein</fullName>
    </submittedName>
</protein>
<organism evidence="2 3">
    <name type="scientific">Cystobacter ferrugineus</name>
    <dbReference type="NCBI Taxonomy" id="83449"/>
    <lineage>
        <taxon>Bacteria</taxon>
        <taxon>Pseudomonadati</taxon>
        <taxon>Myxococcota</taxon>
        <taxon>Myxococcia</taxon>
        <taxon>Myxococcales</taxon>
        <taxon>Cystobacterineae</taxon>
        <taxon>Archangiaceae</taxon>
        <taxon>Cystobacter</taxon>
    </lineage>
</organism>
<comment type="caution">
    <text evidence="2">The sequence shown here is derived from an EMBL/GenBank/DDBJ whole genome shotgun (WGS) entry which is preliminary data.</text>
</comment>
<accession>A0A1L9B2X4</accession>
<keyword evidence="3" id="KW-1185">Reference proteome</keyword>
<reference evidence="2 3" key="2">
    <citation type="submission" date="2016-12" db="EMBL/GenBank/DDBJ databases">
        <title>Draft Genome Sequence of Cystobacter ferrugineus Strain Cbfe23.</title>
        <authorList>
            <person name="Akbar S."/>
            <person name="Dowd S.E."/>
            <person name="Stevens D.C."/>
        </authorList>
    </citation>
    <scope>NUCLEOTIDE SEQUENCE [LARGE SCALE GENOMIC DNA]</scope>
    <source>
        <strain evidence="2 3">Cbfe23</strain>
    </source>
</reference>